<dbReference type="EMBL" id="MRTP01000001">
    <property type="protein sequence ID" value="OMF57938.1"/>
    <property type="molecule type" value="Genomic_DNA"/>
</dbReference>
<accession>A0A1R1F1F2</accession>
<dbReference type="Gene3D" id="3.90.180.10">
    <property type="entry name" value="Medium-chain alcohol dehydrogenases, catalytic domain"/>
    <property type="match status" value="1"/>
</dbReference>
<feature type="domain" description="Enoyl reductase (ER)" evidence="3">
    <location>
        <begin position="10"/>
        <end position="326"/>
    </location>
</feature>
<evidence type="ECO:0000313" key="5">
    <source>
        <dbReference type="Proteomes" id="UP000187172"/>
    </source>
</evidence>
<keyword evidence="1" id="KW-0521">NADP</keyword>
<evidence type="ECO:0000313" key="4">
    <source>
        <dbReference type="EMBL" id="OMF57938.1"/>
    </source>
</evidence>
<dbReference type="SUPFAM" id="SSF50129">
    <property type="entry name" value="GroES-like"/>
    <property type="match status" value="1"/>
</dbReference>
<dbReference type="AlphaFoldDB" id="A0A1R1F1F2"/>
<organism evidence="4 5">
    <name type="scientific">Paenibacillus rhizosphaerae</name>
    <dbReference type="NCBI Taxonomy" id="297318"/>
    <lineage>
        <taxon>Bacteria</taxon>
        <taxon>Bacillati</taxon>
        <taxon>Bacillota</taxon>
        <taxon>Bacilli</taxon>
        <taxon>Bacillales</taxon>
        <taxon>Paenibacillaceae</taxon>
        <taxon>Paenibacillus</taxon>
    </lineage>
</organism>
<evidence type="ECO:0000259" key="3">
    <source>
        <dbReference type="SMART" id="SM00829"/>
    </source>
</evidence>
<dbReference type="Gene3D" id="3.40.50.720">
    <property type="entry name" value="NAD(P)-binding Rossmann-like Domain"/>
    <property type="match status" value="1"/>
</dbReference>
<dbReference type="STRING" id="297318.BK138_05010"/>
<dbReference type="InterPro" id="IPR020843">
    <property type="entry name" value="ER"/>
</dbReference>
<gene>
    <name evidence="4" type="ORF">BK138_05010</name>
</gene>
<evidence type="ECO:0000256" key="2">
    <source>
        <dbReference type="ARBA" id="ARBA00023002"/>
    </source>
</evidence>
<keyword evidence="5" id="KW-1185">Reference proteome</keyword>
<dbReference type="SUPFAM" id="SSF51735">
    <property type="entry name" value="NAD(P)-binding Rossmann-fold domains"/>
    <property type="match status" value="1"/>
</dbReference>
<dbReference type="InterPro" id="IPR011032">
    <property type="entry name" value="GroES-like_sf"/>
</dbReference>
<evidence type="ECO:0000256" key="1">
    <source>
        <dbReference type="ARBA" id="ARBA00022857"/>
    </source>
</evidence>
<dbReference type="InterPro" id="IPR013149">
    <property type="entry name" value="ADH-like_C"/>
</dbReference>
<proteinExistence type="predicted"/>
<keyword evidence="2" id="KW-0560">Oxidoreductase</keyword>
<sequence length="329" mass="34763">MKSIVIERAGGTEVLKVREMPDLEPRYGEMIVDVAYAGVGLVDILIRKGGFTELFPFPVIPGLEVSGYVRSIGDGVEGFRIGQPVASMKLLELGGYATQARVTPQLTVPLDSLGGDLDMAEAAASIVNLTTAYFAVKQVNRMRQGDTVLVHAAAGGLGSFLGQIAKRFGAGKVLGTVGSPDKIKLAASLGYDELLLRSDFVNEVKRIAGVQGVDAVFDPVGGETRARSLELLRPLGQIVALGNASGGELAHQSNEIWLGNQSIAGFNLGAYAMYDPVGVGQAAREALQLLASREVRSEVHGIYPMEDASEAHRLLESGQTTGKLVLQMG</sequence>
<dbReference type="PANTHER" id="PTHR48106">
    <property type="entry name" value="QUINONE OXIDOREDUCTASE PIG3-RELATED"/>
    <property type="match status" value="1"/>
</dbReference>
<dbReference type="GO" id="GO:0070402">
    <property type="term" value="F:NADPH binding"/>
    <property type="evidence" value="ECO:0007669"/>
    <property type="project" value="TreeGrafter"/>
</dbReference>
<comment type="caution">
    <text evidence="4">The sequence shown here is derived from an EMBL/GenBank/DDBJ whole genome shotgun (WGS) entry which is preliminary data.</text>
</comment>
<dbReference type="Proteomes" id="UP000187172">
    <property type="component" value="Unassembled WGS sequence"/>
</dbReference>
<protein>
    <submittedName>
        <fullName evidence="4">Alcohol dehydrogenase</fullName>
    </submittedName>
</protein>
<dbReference type="InterPro" id="IPR036291">
    <property type="entry name" value="NAD(P)-bd_dom_sf"/>
</dbReference>
<dbReference type="Pfam" id="PF00107">
    <property type="entry name" value="ADH_zinc_N"/>
    <property type="match status" value="1"/>
</dbReference>
<dbReference type="InterPro" id="IPR002364">
    <property type="entry name" value="Quin_OxRdtase/zeta-crystal_CS"/>
</dbReference>
<dbReference type="SMART" id="SM00829">
    <property type="entry name" value="PKS_ER"/>
    <property type="match status" value="1"/>
</dbReference>
<dbReference type="RefSeq" id="WP_076166763.1">
    <property type="nucleotide sequence ID" value="NZ_MRTP01000001.1"/>
</dbReference>
<dbReference type="PROSITE" id="PS01162">
    <property type="entry name" value="QOR_ZETA_CRYSTAL"/>
    <property type="match status" value="1"/>
</dbReference>
<dbReference type="Pfam" id="PF08240">
    <property type="entry name" value="ADH_N"/>
    <property type="match status" value="1"/>
</dbReference>
<dbReference type="InterPro" id="IPR013154">
    <property type="entry name" value="ADH-like_N"/>
</dbReference>
<dbReference type="GO" id="GO:0016651">
    <property type="term" value="F:oxidoreductase activity, acting on NAD(P)H"/>
    <property type="evidence" value="ECO:0007669"/>
    <property type="project" value="TreeGrafter"/>
</dbReference>
<dbReference type="GO" id="GO:0008270">
    <property type="term" value="F:zinc ion binding"/>
    <property type="evidence" value="ECO:0007669"/>
    <property type="project" value="InterPro"/>
</dbReference>
<reference evidence="4 5" key="1">
    <citation type="submission" date="2016-11" db="EMBL/GenBank/DDBJ databases">
        <title>Paenibacillus species isolates.</title>
        <authorList>
            <person name="Beno S.M."/>
        </authorList>
    </citation>
    <scope>NUCLEOTIDE SEQUENCE [LARGE SCALE GENOMIC DNA]</scope>
    <source>
        <strain evidence="4 5">FSL R5-0378</strain>
    </source>
</reference>
<name>A0A1R1F1F2_9BACL</name>